<comment type="caution">
    <text evidence="5">The sequence shown here is derived from an EMBL/GenBank/DDBJ whole genome shotgun (WGS) entry which is preliminary data.</text>
</comment>
<organism evidence="5 6">
    <name type="scientific">Enterobacillus tribolii</name>
    <dbReference type="NCBI Taxonomy" id="1487935"/>
    <lineage>
        <taxon>Bacteria</taxon>
        <taxon>Pseudomonadati</taxon>
        <taxon>Pseudomonadota</taxon>
        <taxon>Gammaproteobacteria</taxon>
        <taxon>Enterobacterales</taxon>
        <taxon>Hafniaceae</taxon>
        <taxon>Enterobacillus</taxon>
    </lineage>
</organism>
<dbReference type="Proteomes" id="UP000254848">
    <property type="component" value="Unassembled WGS sequence"/>
</dbReference>
<dbReference type="InterPro" id="IPR039422">
    <property type="entry name" value="MarR/SlyA-like"/>
</dbReference>
<dbReference type="InterPro" id="IPR036390">
    <property type="entry name" value="WH_DNA-bd_sf"/>
</dbReference>
<dbReference type="RefSeq" id="WP_115458086.1">
    <property type="nucleotide sequence ID" value="NZ_QRAP01000003.1"/>
</dbReference>
<evidence type="ECO:0000259" key="4">
    <source>
        <dbReference type="PROSITE" id="PS50995"/>
    </source>
</evidence>
<reference evidence="5 6" key="1">
    <citation type="submission" date="2018-07" db="EMBL/GenBank/DDBJ databases">
        <title>Genomic Encyclopedia of Type Strains, Phase IV (KMG-IV): sequencing the most valuable type-strain genomes for metagenomic binning, comparative biology and taxonomic classification.</title>
        <authorList>
            <person name="Goeker M."/>
        </authorList>
    </citation>
    <scope>NUCLEOTIDE SEQUENCE [LARGE SCALE GENOMIC DNA]</scope>
    <source>
        <strain evidence="5 6">DSM 103736</strain>
    </source>
</reference>
<dbReference type="InterPro" id="IPR036388">
    <property type="entry name" value="WH-like_DNA-bd_sf"/>
</dbReference>
<name>A0A370QUJ4_9GAMM</name>
<dbReference type="Pfam" id="PF01047">
    <property type="entry name" value="MarR"/>
    <property type="match status" value="1"/>
</dbReference>
<accession>A0A370QUJ4</accession>
<dbReference type="EMBL" id="QRAP01000003">
    <property type="protein sequence ID" value="RDK92908.1"/>
    <property type="molecule type" value="Genomic_DNA"/>
</dbReference>
<dbReference type="PROSITE" id="PS50995">
    <property type="entry name" value="HTH_MARR_2"/>
    <property type="match status" value="1"/>
</dbReference>
<dbReference type="PROSITE" id="PS01117">
    <property type="entry name" value="HTH_MARR_1"/>
    <property type="match status" value="1"/>
</dbReference>
<dbReference type="GO" id="GO:0003677">
    <property type="term" value="F:DNA binding"/>
    <property type="evidence" value="ECO:0007669"/>
    <property type="project" value="UniProtKB-KW"/>
</dbReference>
<evidence type="ECO:0000313" key="5">
    <source>
        <dbReference type="EMBL" id="RDK92908.1"/>
    </source>
</evidence>
<dbReference type="InterPro" id="IPR023187">
    <property type="entry name" value="Tscrpt_reg_MarR-type_CS"/>
</dbReference>
<sequence length="167" mass="18290">MTKPTNRPCPLGIHLDVTNRLWQAAMEKSVPFTYLNRPHWLALSAIAELGDGCNLKMIVSHLHSEVSTISRALKFLEENDLITKSVDIEDKRAKGVSMTPAGHKVLAQLDIAAQSVRTRLLANVSEEQLVGFIETLAAIRTEAVKILYGDATPESLPASEDTCGDIK</sequence>
<dbReference type="AlphaFoldDB" id="A0A370QUJ4"/>
<dbReference type="GO" id="GO:0003700">
    <property type="term" value="F:DNA-binding transcription factor activity"/>
    <property type="evidence" value="ECO:0007669"/>
    <property type="project" value="InterPro"/>
</dbReference>
<dbReference type="OrthoDB" id="5296557at2"/>
<dbReference type="SUPFAM" id="SSF46785">
    <property type="entry name" value="Winged helix' DNA-binding domain"/>
    <property type="match status" value="1"/>
</dbReference>
<keyword evidence="2" id="KW-0238">DNA-binding</keyword>
<protein>
    <submittedName>
        <fullName evidence="5">MarR family transcriptional regulator for hemolysin</fullName>
    </submittedName>
</protein>
<dbReference type="InterPro" id="IPR000835">
    <property type="entry name" value="HTH_MarR-typ"/>
</dbReference>
<evidence type="ECO:0000256" key="1">
    <source>
        <dbReference type="ARBA" id="ARBA00023015"/>
    </source>
</evidence>
<gene>
    <name evidence="5" type="ORF">C8D90_103301</name>
</gene>
<keyword evidence="3" id="KW-0804">Transcription</keyword>
<feature type="domain" description="HTH marR-type" evidence="4">
    <location>
        <begin position="1"/>
        <end position="141"/>
    </location>
</feature>
<keyword evidence="1" id="KW-0805">Transcription regulation</keyword>
<keyword evidence="6" id="KW-1185">Reference proteome</keyword>
<dbReference type="Gene3D" id="1.10.10.10">
    <property type="entry name" value="Winged helix-like DNA-binding domain superfamily/Winged helix DNA-binding domain"/>
    <property type="match status" value="1"/>
</dbReference>
<dbReference type="PANTHER" id="PTHR33164">
    <property type="entry name" value="TRANSCRIPTIONAL REGULATOR, MARR FAMILY"/>
    <property type="match status" value="1"/>
</dbReference>
<proteinExistence type="predicted"/>
<dbReference type="SMART" id="SM00347">
    <property type="entry name" value="HTH_MARR"/>
    <property type="match status" value="1"/>
</dbReference>
<evidence type="ECO:0000256" key="3">
    <source>
        <dbReference type="ARBA" id="ARBA00023163"/>
    </source>
</evidence>
<evidence type="ECO:0000313" key="6">
    <source>
        <dbReference type="Proteomes" id="UP000254848"/>
    </source>
</evidence>
<evidence type="ECO:0000256" key="2">
    <source>
        <dbReference type="ARBA" id="ARBA00023125"/>
    </source>
</evidence>
<dbReference type="PANTHER" id="PTHR33164:SF64">
    <property type="entry name" value="TRANSCRIPTIONAL REGULATOR SLYA"/>
    <property type="match status" value="1"/>
</dbReference>
<dbReference type="GO" id="GO:0006950">
    <property type="term" value="P:response to stress"/>
    <property type="evidence" value="ECO:0007669"/>
    <property type="project" value="TreeGrafter"/>
</dbReference>